<comment type="caution">
    <text evidence="1">The sequence shown here is derived from an EMBL/GenBank/DDBJ whole genome shotgun (WGS) entry which is preliminary data.</text>
</comment>
<sequence length="212" mass="24293">MKLLIVDDHEIVRKGLIASLAIEQLFDEIDEADSIEKGMKSLILNKPDMTIVDINLGNKENGLTLIEKAKEKKLITQFIVLTSSSRVGDFLRAKTLEVEGYILKDSDMEDIIYGIRSVIRGRKFYDAQIEIQVEQHKDPLKEKLTEREYEVLVELGKGLTNGQIAETLFITENTVKKHISNLMSKLELAHRTEVALFAAKRWRRVEDQLVKK</sequence>
<evidence type="ECO:0000313" key="1">
    <source>
        <dbReference type="EMBL" id="PHV70457.1"/>
    </source>
</evidence>
<name>A0AC61DD30_9FIRM</name>
<accession>A0AC61DD30</accession>
<keyword evidence="1" id="KW-0238">DNA-binding</keyword>
<dbReference type="EMBL" id="PEDL01000010">
    <property type="protein sequence ID" value="PHV70457.1"/>
    <property type="molecule type" value="Genomic_DNA"/>
</dbReference>
<keyword evidence="2" id="KW-1185">Reference proteome</keyword>
<evidence type="ECO:0000313" key="2">
    <source>
        <dbReference type="Proteomes" id="UP000224460"/>
    </source>
</evidence>
<proteinExistence type="predicted"/>
<gene>
    <name evidence="1" type="ORF">CS063_10230</name>
</gene>
<dbReference type="Proteomes" id="UP000224460">
    <property type="component" value="Unassembled WGS sequence"/>
</dbReference>
<reference evidence="1" key="1">
    <citation type="submission" date="2017-10" db="EMBL/GenBank/DDBJ databases">
        <title>Genome sequence of cellulolytic Lachnospiraceae bacterium XHS1971 isolated from hotspring sediment.</title>
        <authorList>
            <person name="Vasudevan G."/>
            <person name="Joshi A.J."/>
            <person name="Hivarkar S."/>
            <person name="Lanjekar V.B."/>
            <person name="Dhakephalkar P.K."/>
            <person name="Dagar S."/>
        </authorList>
    </citation>
    <scope>NUCLEOTIDE SEQUENCE</scope>
    <source>
        <strain evidence="1">XHS1971</strain>
    </source>
</reference>
<protein>
    <submittedName>
        <fullName evidence="1">DNA-binding response regulator</fullName>
    </submittedName>
</protein>
<organism evidence="1 2">
    <name type="scientific">Sporanaerobium hydrogeniformans</name>
    <dbReference type="NCBI Taxonomy" id="3072179"/>
    <lineage>
        <taxon>Bacteria</taxon>
        <taxon>Bacillati</taxon>
        <taxon>Bacillota</taxon>
        <taxon>Clostridia</taxon>
        <taxon>Lachnospirales</taxon>
        <taxon>Lachnospiraceae</taxon>
        <taxon>Sporanaerobium</taxon>
    </lineage>
</organism>